<proteinExistence type="predicted"/>
<sequence length="61" mass="6890">KASSSDCVTCFVQIGILGLRVMFGRGWVINGVTAQYGVWSIKFPMDKLEFEPSLSIYRHFC</sequence>
<dbReference type="Gramene" id="rna-AYBTSS11_LOCUS21616">
    <property type="protein sequence ID" value="CAJ1968256.1"/>
    <property type="gene ID" value="gene-AYBTSS11_LOCUS21616"/>
</dbReference>
<dbReference type="Proteomes" id="UP001189624">
    <property type="component" value="Chromosome 7"/>
</dbReference>
<accession>A0AA86SNX6</accession>
<organism evidence="1 2">
    <name type="scientific">Sphenostylis stenocarpa</name>
    <dbReference type="NCBI Taxonomy" id="92480"/>
    <lineage>
        <taxon>Eukaryota</taxon>
        <taxon>Viridiplantae</taxon>
        <taxon>Streptophyta</taxon>
        <taxon>Embryophyta</taxon>
        <taxon>Tracheophyta</taxon>
        <taxon>Spermatophyta</taxon>
        <taxon>Magnoliopsida</taxon>
        <taxon>eudicotyledons</taxon>
        <taxon>Gunneridae</taxon>
        <taxon>Pentapetalae</taxon>
        <taxon>rosids</taxon>
        <taxon>fabids</taxon>
        <taxon>Fabales</taxon>
        <taxon>Fabaceae</taxon>
        <taxon>Papilionoideae</taxon>
        <taxon>50 kb inversion clade</taxon>
        <taxon>NPAAA clade</taxon>
        <taxon>indigoferoid/millettioid clade</taxon>
        <taxon>Phaseoleae</taxon>
        <taxon>Sphenostylis</taxon>
    </lineage>
</organism>
<gene>
    <name evidence="1" type="ORF">AYBTSS11_LOCUS21616</name>
</gene>
<reference evidence="1" key="1">
    <citation type="submission" date="2023-10" db="EMBL/GenBank/DDBJ databases">
        <authorList>
            <person name="Domelevo Entfellner J.-B."/>
        </authorList>
    </citation>
    <scope>NUCLEOTIDE SEQUENCE</scope>
</reference>
<name>A0AA86SNX6_9FABA</name>
<dbReference type="EMBL" id="OY731404">
    <property type="protein sequence ID" value="CAJ1968256.1"/>
    <property type="molecule type" value="Genomic_DNA"/>
</dbReference>
<keyword evidence="2" id="KW-1185">Reference proteome</keyword>
<evidence type="ECO:0000313" key="1">
    <source>
        <dbReference type="EMBL" id="CAJ1968256.1"/>
    </source>
</evidence>
<protein>
    <submittedName>
        <fullName evidence="1">Uncharacterized protein</fullName>
    </submittedName>
</protein>
<feature type="non-terminal residue" evidence="1">
    <location>
        <position position="1"/>
    </location>
</feature>
<dbReference type="AlphaFoldDB" id="A0AA86SNX6"/>
<evidence type="ECO:0000313" key="2">
    <source>
        <dbReference type="Proteomes" id="UP001189624"/>
    </source>
</evidence>
<feature type="non-terminal residue" evidence="1">
    <location>
        <position position="61"/>
    </location>
</feature>